<dbReference type="CDD" id="cd01392">
    <property type="entry name" value="HTH_LacI"/>
    <property type="match status" value="1"/>
</dbReference>
<dbReference type="InterPro" id="IPR010982">
    <property type="entry name" value="Lambda_DNA-bd_dom_sf"/>
</dbReference>
<dbReference type="PANTHER" id="PTHR30146:SF109">
    <property type="entry name" value="HTH-TYPE TRANSCRIPTIONAL REGULATOR GALS"/>
    <property type="match status" value="1"/>
</dbReference>
<dbReference type="InterPro" id="IPR028082">
    <property type="entry name" value="Peripla_BP_I"/>
</dbReference>
<dbReference type="SUPFAM" id="SSF47413">
    <property type="entry name" value="lambda repressor-like DNA-binding domains"/>
    <property type="match status" value="1"/>
</dbReference>
<dbReference type="Proteomes" id="UP000823851">
    <property type="component" value="Unassembled WGS sequence"/>
</dbReference>
<comment type="caution">
    <text evidence="5">The sequence shown here is derived from an EMBL/GenBank/DDBJ whole genome shotgun (WGS) entry which is preliminary data.</text>
</comment>
<accession>A0A9D2QY60</accession>
<dbReference type="Gene3D" id="1.10.260.40">
    <property type="entry name" value="lambda repressor-like DNA-binding domains"/>
    <property type="match status" value="1"/>
</dbReference>
<dbReference type="PROSITE" id="PS50932">
    <property type="entry name" value="HTH_LACI_2"/>
    <property type="match status" value="1"/>
</dbReference>
<gene>
    <name evidence="5" type="ORF">H9912_00175</name>
</gene>
<organism evidence="5 6">
    <name type="scientific">Candidatus Eisenbergiella stercorigallinarum</name>
    <dbReference type="NCBI Taxonomy" id="2838557"/>
    <lineage>
        <taxon>Bacteria</taxon>
        <taxon>Bacillati</taxon>
        <taxon>Bacillota</taxon>
        <taxon>Clostridia</taxon>
        <taxon>Lachnospirales</taxon>
        <taxon>Lachnospiraceae</taxon>
        <taxon>Eisenbergiella</taxon>
    </lineage>
</organism>
<dbReference type="GO" id="GO:0003700">
    <property type="term" value="F:DNA-binding transcription factor activity"/>
    <property type="evidence" value="ECO:0007669"/>
    <property type="project" value="TreeGrafter"/>
</dbReference>
<keyword evidence="1" id="KW-0805">Transcription regulation</keyword>
<dbReference type="AlphaFoldDB" id="A0A9D2QY60"/>
<keyword evidence="3" id="KW-0804">Transcription</keyword>
<keyword evidence="2" id="KW-0238">DNA-binding</keyword>
<dbReference type="InterPro" id="IPR000843">
    <property type="entry name" value="HTH_LacI"/>
</dbReference>
<evidence type="ECO:0000259" key="4">
    <source>
        <dbReference type="PROSITE" id="PS50932"/>
    </source>
</evidence>
<dbReference type="SUPFAM" id="SSF53822">
    <property type="entry name" value="Periplasmic binding protein-like I"/>
    <property type="match status" value="1"/>
</dbReference>
<reference evidence="5" key="2">
    <citation type="submission" date="2021-04" db="EMBL/GenBank/DDBJ databases">
        <authorList>
            <person name="Gilroy R."/>
        </authorList>
    </citation>
    <scope>NUCLEOTIDE SEQUENCE</scope>
    <source>
        <strain evidence="5">ChiHjej8B7-25341</strain>
    </source>
</reference>
<dbReference type="GO" id="GO:0000976">
    <property type="term" value="F:transcription cis-regulatory region binding"/>
    <property type="evidence" value="ECO:0007669"/>
    <property type="project" value="TreeGrafter"/>
</dbReference>
<sequence>MAATTKDIARICNVSRTTVTRALYNQGRISEKTRDEVLRVAKELGYQPDLLARSLVKGRSMTIGVVLCDLKNMFFPNVIDAMEPVARERGYVLNITLHDNDTVLEREIIRHLQGYKIDGMVIHPSVFSEEEYEYLKGLNFPVLIATGIPLGELPFVGNNEYEAAKSATEQILRR</sequence>
<protein>
    <submittedName>
        <fullName evidence="5">LacI family transcriptional regulator</fullName>
    </submittedName>
</protein>
<evidence type="ECO:0000256" key="3">
    <source>
        <dbReference type="ARBA" id="ARBA00023163"/>
    </source>
</evidence>
<name>A0A9D2QY60_9FIRM</name>
<feature type="non-terminal residue" evidence="5">
    <location>
        <position position="174"/>
    </location>
</feature>
<proteinExistence type="predicted"/>
<dbReference type="CDD" id="cd06267">
    <property type="entry name" value="PBP1_LacI_sugar_binding-like"/>
    <property type="match status" value="1"/>
</dbReference>
<feature type="domain" description="HTH lacI-type" evidence="4">
    <location>
        <begin position="3"/>
        <end position="57"/>
    </location>
</feature>
<reference evidence="5" key="1">
    <citation type="journal article" date="2021" name="PeerJ">
        <title>Extensive microbial diversity within the chicken gut microbiome revealed by metagenomics and culture.</title>
        <authorList>
            <person name="Gilroy R."/>
            <person name="Ravi A."/>
            <person name="Getino M."/>
            <person name="Pursley I."/>
            <person name="Horton D.L."/>
            <person name="Alikhan N.F."/>
            <person name="Baker D."/>
            <person name="Gharbi K."/>
            <person name="Hall N."/>
            <person name="Watson M."/>
            <person name="Adriaenssens E.M."/>
            <person name="Foster-Nyarko E."/>
            <person name="Jarju S."/>
            <person name="Secka A."/>
            <person name="Antonio M."/>
            <person name="Oren A."/>
            <person name="Chaudhuri R.R."/>
            <person name="La Ragione R."/>
            <person name="Hildebrand F."/>
            <person name="Pallen M.J."/>
        </authorList>
    </citation>
    <scope>NUCLEOTIDE SEQUENCE</scope>
    <source>
        <strain evidence="5">ChiHjej8B7-25341</strain>
    </source>
</reference>
<dbReference type="PANTHER" id="PTHR30146">
    <property type="entry name" value="LACI-RELATED TRANSCRIPTIONAL REPRESSOR"/>
    <property type="match status" value="1"/>
</dbReference>
<dbReference type="SMART" id="SM00354">
    <property type="entry name" value="HTH_LACI"/>
    <property type="match status" value="1"/>
</dbReference>
<dbReference type="Pfam" id="PF00356">
    <property type="entry name" value="LacI"/>
    <property type="match status" value="1"/>
</dbReference>
<evidence type="ECO:0000313" key="6">
    <source>
        <dbReference type="Proteomes" id="UP000823851"/>
    </source>
</evidence>
<dbReference type="EMBL" id="DWUW01000005">
    <property type="protein sequence ID" value="HJD30337.1"/>
    <property type="molecule type" value="Genomic_DNA"/>
</dbReference>
<evidence type="ECO:0000256" key="2">
    <source>
        <dbReference type="ARBA" id="ARBA00023125"/>
    </source>
</evidence>
<evidence type="ECO:0000313" key="5">
    <source>
        <dbReference type="EMBL" id="HJD30337.1"/>
    </source>
</evidence>
<dbReference type="Gene3D" id="3.40.50.2300">
    <property type="match status" value="1"/>
</dbReference>
<evidence type="ECO:0000256" key="1">
    <source>
        <dbReference type="ARBA" id="ARBA00023015"/>
    </source>
</evidence>